<organism evidence="1 2">
    <name type="scientific">Burkholderia semiarida</name>
    <dbReference type="NCBI Taxonomy" id="2843303"/>
    <lineage>
        <taxon>Bacteria</taxon>
        <taxon>Pseudomonadati</taxon>
        <taxon>Pseudomonadota</taxon>
        <taxon>Betaproteobacteria</taxon>
        <taxon>Burkholderiales</taxon>
        <taxon>Burkholderiaceae</taxon>
        <taxon>Burkholderia</taxon>
        <taxon>Burkholderia cepacia complex</taxon>
    </lineage>
</organism>
<proteinExistence type="predicted"/>
<dbReference type="EMBL" id="JBIMPM010000050">
    <property type="protein sequence ID" value="MFH5255238.1"/>
    <property type="molecule type" value="Genomic_DNA"/>
</dbReference>
<sequence length="91" mass="10084">MVIDQRDAFADEIGPAGVTRSRHVVNSFAIRMVSAEKMRNFTVHASVTSGERLESDKFASVCSDLEKVLEERTVKPFAQKKNPRLQTGACS</sequence>
<name>A0ABW7LBP3_9BURK</name>
<protein>
    <submittedName>
        <fullName evidence="1">Uncharacterized protein</fullName>
    </submittedName>
</protein>
<dbReference type="Proteomes" id="UP001609186">
    <property type="component" value="Unassembled WGS sequence"/>
</dbReference>
<comment type="caution">
    <text evidence="1">The sequence shown here is derived from an EMBL/GenBank/DDBJ whole genome shotgun (WGS) entry which is preliminary data.</text>
</comment>
<reference evidence="1 2" key="1">
    <citation type="submission" date="2024-10" db="EMBL/GenBank/DDBJ databases">
        <title>Burkholderia semiarida in Mexico.</title>
        <authorList>
            <person name="Estrada P."/>
        </authorList>
    </citation>
    <scope>NUCLEOTIDE SEQUENCE [LARGE SCALE GENOMIC DNA]</scope>
    <source>
        <strain evidence="1 2">CLM7-1</strain>
    </source>
</reference>
<dbReference type="RefSeq" id="WP_395131027.1">
    <property type="nucleotide sequence ID" value="NZ_JBIMPM010000050.1"/>
</dbReference>
<keyword evidence="2" id="KW-1185">Reference proteome</keyword>
<evidence type="ECO:0000313" key="2">
    <source>
        <dbReference type="Proteomes" id="UP001609186"/>
    </source>
</evidence>
<gene>
    <name evidence="1" type="ORF">ACGTRS_28810</name>
</gene>
<accession>A0ABW7LBP3</accession>
<evidence type="ECO:0000313" key="1">
    <source>
        <dbReference type="EMBL" id="MFH5255238.1"/>
    </source>
</evidence>